<reference evidence="1" key="3">
    <citation type="submission" date="2018-07" db="EMBL/GenBank/DDBJ databases">
        <title>WGS assembly of Glycine max.</title>
        <authorList>
            <person name="Schmutz J."/>
            <person name="Cannon S."/>
            <person name="Schlueter J."/>
            <person name="Ma J."/>
            <person name="Mitros T."/>
            <person name="Nelson W."/>
            <person name="Hyten D."/>
            <person name="Song Q."/>
            <person name="Thelen J."/>
            <person name="Cheng J."/>
            <person name="Xu D."/>
            <person name="Hellsten U."/>
            <person name="May G."/>
            <person name="Yu Y."/>
            <person name="Sakurai T."/>
            <person name="Umezawa T."/>
            <person name="Bhattacharyya M."/>
            <person name="Sandhu D."/>
            <person name="Valliyodan B."/>
            <person name="Lindquist E."/>
            <person name="Peto M."/>
            <person name="Grant D."/>
            <person name="Shu S."/>
            <person name="Goodstein D."/>
            <person name="Barry K."/>
            <person name="Futrell-Griggs M."/>
            <person name="Abernathy B."/>
            <person name="Du J."/>
            <person name="Tian Z."/>
            <person name="Zhu L."/>
            <person name="Gill N."/>
            <person name="Joshi T."/>
            <person name="Libault M."/>
            <person name="Sethuraman A."/>
            <person name="Zhang X."/>
            <person name="Shinozaki K."/>
            <person name="Nguyen H."/>
            <person name="Wing R."/>
            <person name="Cregan P."/>
            <person name="Specht J."/>
            <person name="Grimwood J."/>
            <person name="Rokhsar D."/>
            <person name="Stacey G."/>
            <person name="Shoemaker R."/>
            <person name="Jackson S."/>
        </authorList>
    </citation>
    <scope>NUCLEOTIDE SEQUENCE</scope>
    <source>
        <tissue evidence="1">Callus</tissue>
    </source>
</reference>
<dbReference type="InParanoid" id="A0A0R0FSD3"/>
<sequence length="85" mass="9552">MVCNDPILPIPSGIGPINWLWDKFKKYNPFRSVISLGISPNNLLLDRSILVTKPRMFPYSSPLPFSHSSTLTIPDTEEYSVLFGA</sequence>
<dbReference type="Gramene" id="KRH09034">
    <property type="protein sequence ID" value="KRH09034"/>
    <property type="gene ID" value="GLYMA_16G190700"/>
</dbReference>
<dbReference type="Proteomes" id="UP000008827">
    <property type="component" value="Chromosome 16"/>
</dbReference>
<protein>
    <submittedName>
        <fullName evidence="1 2">Uncharacterized protein</fullName>
    </submittedName>
</protein>
<dbReference type="OMA" id="KINSFRY"/>
<name>A0A0R0FSD3_SOYBN</name>
<proteinExistence type="predicted"/>
<accession>A0A0R0FSD3</accession>
<evidence type="ECO:0000313" key="2">
    <source>
        <dbReference type="EnsemblPlants" id="KRH09034"/>
    </source>
</evidence>
<gene>
    <name evidence="1" type="ORF">GLYMA_16G190700</name>
</gene>
<organism evidence="1">
    <name type="scientific">Glycine max</name>
    <name type="common">Soybean</name>
    <name type="synonym">Glycine hispida</name>
    <dbReference type="NCBI Taxonomy" id="3847"/>
    <lineage>
        <taxon>Eukaryota</taxon>
        <taxon>Viridiplantae</taxon>
        <taxon>Streptophyta</taxon>
        <taxon>Embryophyta</taxon>
        <taxon>Tracheophyta</taxon>
        <taxon>Spermatophyta</taxon>
        <taxon>Magnoliopsida</taxon>
        <taxon>eudicotyledons</taxon>
        <taxon>Gunneridae</taxon>
        <taxon>Pentapetalae</taxon>
        <taxon>rosids</taxon>
        <taxon>fabids</taxon>
        <taxon>Fabales</taxon>
        <taxon>Fabaceae</taxon>
        <taxon>Papilionoideae</taxon>
        <taxon>50 kb inversion clade</taxon>
        <taxon>NPAAA clade</taxon>
        <taxon>indigoferoid/millettioid clade</taxon>
        <taxon>Phaseoleae</taxon>
        <taxon>Glycine</taxon>
        <taxon>Glycine subgen. Soja</taxon>
    </lineage>
</organism>
<evidence type="ECO:0000313" key="1">
    <source>
        <dbReference type="EMBL" id="KRH09034.1"/>
    </source>
</evidence>
<dbReference type="AlphaFoldDB" id="A0A0R0FSD3"/>
<evidence type="ECO:0000313" key="3">
    <source>
        <dbReference type="Proteomes" id="UP000008827"/>
    </source>
</evidence>
<reference evidence="1 2" key="1">
    <citation type="journal article" date="2010" name="Nature">
        <title>Genome sequence of the palaeopolyploid soybean.</title>
        <authorList>
            <person name="Schmutz J."/>
            <person name="Cannon S.B."/>
            <person name="Schlueter J."/>
            <person name="Ma J."/>
            <person name="Mitros T."/>
            <person name="Nelson W."/>
            <person name="Hyten D.L."/>
            <person name="Song Q."/>
            <person name="Thelen J.J."/>
            <person name="Cheng J."/>
            <person name="Xu D."/>
            <person name="Hellsten U."/>
            <person name="May G.D."/>
            <person name="Yu Y."/>
            <person name="Sakurai T."/>
            <person name="Umezawa T."/>
            <person name="Bhattacharyya M.K."/>
            <person name="Sandhu D."/>
            <person name="Valliyodan B."/>
            <person name="Lindquist E."/>
            <person name="Peto M."/>
            <person name="Grant D."/>
            <person name="Shu S."/>
            <person name="Goodstein D."/>
            <person name="Barry K."/>
            <person name="Futrell-Griggs M."/>
            <person name="Abernathy B."/>
            <person name="Du J."/>
            <person name="Tian Z."/>
            <person name="Zhu L."/>
            <person name="Gill N."/>
            <person name="Joshi T."/>
            <person name="Libault M."/>
            <person name="Sethuraman A."/>
            <person name="Zhang X.-C."/>
            <person name="Shinozaki K."/>
            <person name="Nguyen H.T."/>
            <person name="Wing R.A."/>
            <person name="Cregan P."/>
            <person name="Specht J."/>
            <person name="Grimwood J."/>
            <person name="Rokhsar D."/>
            <person name="Stacey G."/>
            <person name="Shoemaker R.C."/>
            <person name="Jackson S.A."/>
        </authorList>
    </citation>
    <scope>NUCLEOTIDE SEQUENCE</scope>
    <source>
        <strain evidence="2">cv. Williams 82</strain>
        <tissue evidence="1">Callus</tissue>
    </source>
</reference>
<keyword evidence="3" id="KW-1185">Reference proteome</keyword>
<dbReference type="EnsemblPlants" id="KRH09034">
    <property type="protein sequence ID" value="KRH09034"/>
    <property type="gene ID" value="GLYMA_16G190700"/>
</dbReference>
<dbReference type="EMBL" id="CM000849">
    <property type="protein sequence ID" value="KRH09034.1"/>
    <property type="molecule type" value="Genomic_DNA"/>
</dbReference>
<reference evidence="2" key="2">
    <citation type="submission" date="2018-02" db="UniProtKB">
        <authorList>
            <consortium name="EnsemblPlants"/>
        </authorList>
    </citation>
    <scope>IDENTIFICATION</scope>
    <source>
        <strain evidence="2">Williams 82</strain>
    </source>
</reference>